<evidence type="ECO:0000313" key="2">
    <source>
        <dbReference type="Proteomes" id="UP000095564"/>
    </source>
</evidence>
<evidence type="ECO:0008006" key="3">
    <source>
        <dbReference type="Google" id="ProtNLM"/>
    </source>
</evidence>
<dbReference type="AlphaFoldDB" id="A0A174UTJ4"/>
<dbReference type="RefSeq" id="WP_055162558.1">
    <property type="nucleotide sequence ID" value="NZ_CZAU01000059.1"/>
</dbReference>
<accession>A0A174UTJ4</accession>
<dbReference type="Proteomes" id="UP000095564">
    <property type="component" value="Unassembled WGS sequence"/>
</dbReference>
<name>A0A174UTJ4_ANAHA</name>
<proteinExistence type="predicted"/>
<dbReference type="OrthoDB" id="1860485at2"/>
<gene>
    <name evidence="1" type="ORF">ERS852520_03459</name>
</gene>
<evidence type="ECO:0000313" key="1">
    <source>
        <dbReference type="EMBL" id="CUQ23140.1"/>
    </source>
</evidence>
<sequence length="287" mass="33374">MEFGKIKKSEEAIKESWSEFREKLAQEQYALNDVDKAKECIFLKVYDDIFNQNSGFDYKITTIGELQEFSLGRGAILNETELCDYERFIPKKEFINQDNRFSPSGIEWLYLAIGNESEIHQCAQAECRANNGDRFGFCHFNFNNSQLNLKLVDLTISDNISYDDLNIILEQNIKTEYKKRKKIAKMCGEDLGAYWYEKNVKNLLKKWSVYTYAKLLSEQIFLPINDTDNRSIMYAPFQMMAQYYISLGYCGIIYGSTVSKVGRNIVLFDKSIAHPVGSIENYMIEEN</sequence>
<protein>
    <recommendedName>
        <fullName evidence="3">RES domain-containing protein</fullName>
    </recommendedName>
</protein>
<organism evidence="1 2">
    <name type="scientific">Anaerostipes hadrus</name>
    <dbReference type="NCBI Taxonomy" id="649756"/>
    <lineage>
        <taxon>Bacteria</taxon>
        <taxon>Bacillati</taxon>
        <taxon>Bacillota</taxon>
        <taxon>Clostridia</taxon>
        <taxon>Lachnospirales</taxon>
        <taxon>Lachnospiraceae</taxon>
        <taxon>Anaerostipes</taxon>
    </lineage>
</organism>
<dbReference type="EMBL" id="CZAU01000059">
    <property type="protein sequence ID" value="CUQ23140.1"/>
    <property type="molecule type" value="Genomic_DNA"/>
</dbReference>
<reference evidence="1 2" key="1">
    <citation type="submission" date="2015-09" db="EMBL/GenBank/DDBJ databases">
        <authorList>
            <consortium name="Pathogen Informatics"/>
        </authorList>
    </citation>
    <scope>NUCLEOTIDE SEQUENCE [LARGE SCALE GENOMIC DNA]</scope>
    <source>
        <strain evidence="1 2">2789STDY5834908</strain>
    </source>
</reference>